<dbReference type="EMBL" id="LN679101">
    <property type="protein sequence ID" value="CEL55356.1"/>
    <property type="molecule type" value="Genomic_DNA"/>
</dbReference>
<name>A0A0B7FBD0_THACB</name>
<evidence type="ECO:0000256" key="1">
    <source>
        <dbReference type="SAM" id="MobiDB-lite"/>
    </source>
</evidence>
<protein>
    <submittedName>
        <fullName evidence="2">Uncharacterized protein</fullName>
    </submittedName>
</protein>
<feature type="region of interest" description="Disordered" evidence="1">
    <location>
        <begin position="1"/>
        <end position="27"/>
    </location>
</feature>
<dbReference type="AlphaFoldDB" id="A0A0B7FBD0"/>
<accession>A0A0B7FBD0</accession>
<keyword evidence="3" id="KW-1185">Reference proteome</keyword>
<gene>
    <name evidence="2" type="ORF">RSOLAG1IB_01366</name>
</gene>
<sequence length="94" mass="10601">MTGRCEAPLNRVHVGSGKEQRPPPGSETECIVTRALLHWGNTALMRQVAWSLYQPNETLFVRTTSRNWRKEPTFDPGAFIRSSPGSVRRPNNVP</sequence>
<evidence type="ECO:0000313" key="3">
    <source>
        <dbReference type="Proteomes" id="UP000059188"/>
    </source>
</evidence>
<reference evidence="2 3" key="1">
    <citation type="submission" date="2014-11" db="EMBL/GenBank/DDBJ databases">
        <authorList>
            <person name="Wibberg Daniel"/>
        </authorList>
    </citation>
    <scope>NUCLEOTIDE SEQUENCE [LARGE SCALE GENOMIC DNA]</scope>
    <source>
        <strain evidence="2">Rhizoctonia solani AG1-IB 7/3/14</strain>
    </source>
</reference>
<evidence type="ECO:0000313" key="2">
    <source>
        <dbReference type="EMBL" id="CEL55356.1"/>
    </source>
</evidence>
<feature type="region of interest" description="Disordered" evidence="1">
    <location>
        <begin position="71"/>
        <end position="94"/>
    </location>
</feature>
<dbReference type="Proteomes" id="UP000059188">
    <property type="component" value="Unassembled WGS sequence"/>
</dbReference>
<proteinExistence type="predicted"/>
<organism evidence="2 3">
    <name type="scientific">Thanatephorus cucumeris (strain AG1-IB / isolate 7/3/14)</name>
    <name type="common">Lettuce bottom rot fungus</name>
    <name type="synonym">Rhizoctonia solani</name>
    <dbReference type="NCBI Taxonomy" id="1108050"/>
    <lineage>
        <taxon>Eukaryota</taxon>
        <taxon>Fungi</taxon>
        <taxon>Dikarya</taxon>
        <taxon>Basidiomycota</taxon>
        <taxon>Agaricomycotina</taxon>
        <taxon>Agaricomycetes</taxon>
        <taxon>Cantharellales</taxon>
        <taxon>Ceratobasidiaceae</taxon>
        <taxon>Rhizoctonia</taxon>
        <taxon>Rhizoctonia solani AG-1</taxon>
    </lineage>
</organism>